<dbReference type="PROSITE" id="PS50110">
    <property type="entry name" value="RESPONSE_REGULATORY"/>
    <property type="match status" value="2"/>
</dbReference>
<dbReference type="PANTHER" id="PTHR43719">
    <property type="entry name" value="TWO-COMPONENT HISTIDINE KINASE"/>
    <property type="match status" value="1"/>
</dbReference>
<organism evidence="6 7">
    <name type="scientific">Taxus chinensis</name>
    <name type="common">Chinese yew</name>
    <name type="synonym">Taxus wallichiana var. chinensis</name>
    <dbReference type="NCBI Taxonomy" id="29808"/>
    <lineage>
        <taxon>Eukaryota</taxon>
        <taxon>Viridiplantae</taxon>
        <taxon>Streptophyta</taxon>
        <taxon>Embryophyta</taxon>
        <taxon>Tracheophyta</taxon>
        <taxon>Spermatophyta</taxon>
        <taxon>Pinopsida</taxon>
        <taxon>Pinidae</taxon>
        <taxon>Conifers II</taxon>
        <taxon>Cupressales</taxon>
        <taxon>Taxaceae</taxon>
        <taxon>Taxus</taxon>
    </lineage>
</organism>
<gene>
    <name evidence="6" type="ORF">KI387_014798</name>
</gene>
<evidence type="ECO:0000256" key="4">
    <source>
        <dbReference type="PROSITE-ProRule" id="PRU00169"/>
    </source>
</evidence>
<name>A0AA38CMQ0_TAXCH</name>
<evidence type="ECO:0000313" key="6">
    <source>
        <dbReference type="EMBL" id="KAH9303215.1"/>
    </source>
</evidence>
<dbReference type="CDD" id="cd06223">
    <property type="entry name" value="PRTases_typeI"/>
    <property type="match status" value="1"/>
</dbReference>
<dbReference type="Gene3D" id="3.40.50.2300">
    <property type="match status" value="1"/>
</dbReference>
<dbReference type="InterPro" id="IPR050956">
    <property type="entry name" value="2C_system_His_kinase"/>
</dbReference>
<dbReference type="InterPro" id="IPR011006">
    <property type="entry name" value="CheY-like_superfamily"/>
</dbReference>
<feature type="non-terminal residue" evidence="6">
    <location>
        <position position="1"/>
    </location>
</feature>
<proteinExistence type="predicted"/>
<dbReference type="InterPro" id="IPR003594">
    <property type="entry name" value="HATPase_dom"/>
</dbReference>
<protein>
    <recommendedName>
        <fullName evidence="2">histidine kinase</fullName>
        <ecNumber evidence="2">2.7.13.3</ecNumber>
    </recommendedName>
</protein>
<dbReference type="Pfam" id="PF00072">
    <property type="entry name" value="Response_reg"/>
    <property type="match status" value="1"/>
</dbReference>
<evidence type="ECO:0000256" key="3">
    <source>
        <dbReference type="ARBA" id="ARBA00022553"/>
    </source>
</evidence>
<dbReference type="Pfam" id="PF02518">
    <property type="entry name" value="HATPase_c"/>
    <property type="match status" value="1"/>
</dbReference>
<dbReference type="SMART" id="SM00448">
    <property type="entry name" value="REC"/>
    <property type="match status" value="1"/>
</dbReference>
<accession>A0AA38CMQ0</accession>
<dbReference type="InterPro" id="IPR001789">
    <property type="entry name" value="Sig_transdc_resp-reg_receiver"/>
</dbReference>
<dbReference type="PRINTS" id="PR00344">
    <property type="entry name" value="BCTRLSENSOR"/>
</dbReference>
<dbReference type="GO" id="GO:0004673">
    <property type="term" value="F:protein histidine kinase activity"/>
    <property type="evidence" value="ECO:0007669"/>
    <property type="project" value="UniProtKB-EC"/>
</dbReference>
<feature type="modified residue" description="4-aspartylphosphate" evidence="4">
    <location>
        <position position="317"/>
    </location>
</feature>
<dbReference type="Proteomes" id="UP000824469">
    <property type="component" value="Unassembled WGS sequence"/>
</dbReference>
<dbReference type="OMA" id="EIRFISC"/>
<evidence type="ECO:0000256" key="2">
    <source>
        <dbReference type="ARBA" id="ARBA00012438"/>
    </source>
</evidence>
<dbReference type="InterPro" id="IPR000836">
    <property type="entry name" value="PRTase_dom"/>
</dbReference>
<dbReference type="Pfam" id="PF24896">
    <property type="entry name" value="Receiver_CRE1"/>
    <property type="match status" value="1"/>
</dbReference>
<feature type="domain" description="Response regulatory" evidence="5">
    <location>
        <begin position="267"/>
        <end position="402"/>
    </location>
</feature>
<dbReference type="GO" id="GO:0005634">
    <property type="term" value="C:nucleus"/>
    <property type="evidence" value="ECO:0007669"/>
    <property type="project" value="TreeGrafter"/>
</dbReference>
<dbReference type="AlphaFoldDB" id="A0AA38CMQ0"/>
<reference evidence="6 7" key="1">
    <citation type="journal article" date="2021" name="Nat. Plants">
        <title>The Taxus genome provides insights into paclitaxel biosynthesis.</title>
        <authorList>
            <person name="Xiong X."/>
            <person name="Gou J."/>
            <person name="Liao Q."/>
            <person name="Li Y."/>
            <person name="Zhou Q."/>
            <person name="Bi G."/>
            <person name="Li C."/>
            <person name="Du R."/>
            <person name="Wang X."/>
            <person name="Sun T."/>
            <person name="Guo L."/>
            <person name="Liang H."/>
            <person name="Lu P."/>
            <person name="Wu Y."/>
            <person name="Zhang Z."/>
            <person name="Ro D.K."/>
            <person name="Shang Y."/>
            <person name="Huang S."/>
            <person name="Yan J."/>
        </authorList>
    </citation>
    <scope>NUCLEOTIDE SEQUENCE [LARGE SCALE GENOMIC DNA]</scope>
    <source>
        <strain evidence="6">Ta-2019</strain>
    </source>
</reference>
<dbReference type="InterPro" id="IPR004358">
    <property type="entry name" value="Sig_transdc_His_kin-like_C"/>
</dbReference>
<evidence type="ECO:0000259" key="5">
    <source>
        <dbReference type="PROSITE" id="PS50110"/>
    </source>
</evidence>
<dbReference type="PANTHER" id="PTHR43719:SF35">
    <property type="entry name" value="HISTIDINE KINASE 2"/>
    <property type="match status" value="1"/>
</dbReference>
<feature type="domain" description="Response regulatory" evidence="5">
    <location>
        <begin position="99"/>
        <end position="240"/>
    </location>
</feature>
<comment type="caution">
    <text evidence="4">Lacks conserved residue(s) required for the propagation of feature annotation.</text>
</comment>
<dbReference type="Gene3D" id="3.30.565.10">
    <property type="entry name" value="Histidine kinase-like ATPase, C-terminal domain"/>
    <property type="match status" value="1"/>
</dbReference>
<comment type="catalytic activity">
    <reaction evidence="1">
        <text>ATP + protein L-histidine = ADP + protein N-phospho-L-histidine.</text>
        <dbReference type="EC" id="2.7.13.3"/>
    </reaction>
</comment>
<sequence length="405" mass="44289">LVSRIQGLGFLFMHNIEFLHPFMQADSSTSRTHGGTGIGLSISRCLIELMGGEIRFISCPGVGSTFSFTAMLKVGQANGESGDILLGSAKLPAHFRGMKALVLDGKPVRSMVTKYHLQRFGIEVKTVTSSQLALSMLNGMDGFPTEACRNDSVKDGIDMVLIEKDAWGPGTGLLFPSEVRVGLFPRGPFLQSKGLLKIILLATSLTAEETQKAKAAGFAETVIMKPLRASMLAVCLQLALGFCKRREHLIEPSKPSIPLYSVLSGKRLLVVDDNIVNRRVAAGALKKYGANVTCTDSGKSAISILQPPHNFDACFMDVQMPEMDGFEATRQIRAAELVNMERKSNCCESQDVYNKRWHVPILAMTADVIQATHEECLRCGMDGYVSKPFEEEQLYKALAPFFENS</sequence>
<keyword evidence="3 4" id="KW-0597">Phosphoprotein</keyword>
<dbReference type="GO" id="GO:0000160">
    <property type="term" value="P:phosphorelay signal transduction system"/>
    <property type="evidence" value="ECO:0007669"/>
    <property type="project" value="InterPro"/>
</dbReference>
<evidence type="ECO:0000256" key="1">
    <source>
        <dbReference type="ARBA" id="ARBA00000085"/>
    </source>
</evidence>
<dbReference type="SUPFAM" id="SSF55874">
    <property type="entry name" value="ATPase domain of HSP90 chaperone/DNA topoisomerase II/histidine kinase"/>
    <property type="match status" value="1"/>
</dbReference>
<evidence type="ECO:0000313" key="7">
    <source>
        <dbReference type="Proteomes" id="UP000824469"/>
    </source>
</evidence>
<comment type="caution">
    <text evidence="6">The sequence shown here is derived from an EMBL/GenBank/DDBJ whole genome shotgun (WGS) entry which is preliminary data.</text>
</comment>
<dbReference type="InterPro" id="IPR056839">
    <property type="entry name" value="Receiver_AHK4/CRE1_1st"/>
</dbReference>
<dbReference type="EMBL" id="JAHRHJ020000009">
    <property type="protein sequence ID" value="KAH9303215.1"/>
    <property type="molecule type" value="Genomic_DNA"/>
</dbReference>
<keyword evidence="7" id="KW-1185">Reference proteome</keyword>
<dbReference type="EC" id="2.7.13.3" evidence="2"/>
<dbReference type="CDD" id="cd17546">
    <property type="entry name" value="REC_hyHK_CKI1_RcsC-like"/>
    <property type="match status" value="1"/>
</dbReference>
<dbReference type="SUPFAM" id="SSF52172">
    <property type="entry name" value="CheY-like"/>
    <property type="match status" value="2"/>
</dbReference>
<dbReference type="InterPro" id="IPR036890">
    <property type="entry name" value="HATPase_C_sf"/>
</dbReference>